<keyword evidence="2" id="KW-0378">Hydrolase</keyword>
<name>A0A0K1XFD9_9GAMM</name>
<dbReference type="InterPro" id="IPR027417">
    <property type="entry name" value="P-loop_NTPase"/>
</dbReference>
<dbReference type="CDD" id="cd18791">
    <property type="entry name" value="SF2_C_RHA"/>
    <property type="match status" value="1"/>
</dbReference>
<dbReference type="GO" id="GO:0005524">
    <property type="term" value="F:ATP binding"/>
    <property type="evidence" value="ECO:0007669"/>
    <property type="project" value="UniProtKB-KW"/>
</dbReference>
<dbReference type="SMART" id="SM00487">
    <property type="entry name" value="DEXDc"/>
    <property type="match status" value="1"/>
</dbReference>
<dbReference type="InterPro" id="IPR048333">
    <property type="entry name" value="HA2_WH"/>
</dbReference>
<dbReference type="RefSeq" id="WP_053101070.1">
    <property type="nucleotide sequence ID" value="NZ_CP012365.1"/>
</dbReference>
<evidence type="ECO:0000313" key="8">
    <source>
        <dbReference type="Proteomes" id="UP000063953"/>
    </source>
</evidence>
<dbReference type="PATRIC" id="fig|1698449.3.peg.1633"/>
<keyword evidence="1" id="KW-0547">Nucleotide-binding</keyword>
<dbReference type="Proteomes" id="UP000063953">
    <property type="component" value="Chromosome"/>
</dbReference>
<dbReference type="PIRSF" id="PIRSF005496">
    <property type="entry name" value="ATP_hel_hrpB"/>
    <property type="match status" value="1"/>
</dbReference>
<dbReference type="InterPro" id="IPR007502">
    <property type="entry name" value="Helicase-assoc_dom"/>
</dbReference>
<gene>
    <name evidence="7" type="ORF">AKN88_08120</name>
</gene>
<evidence type="ECO:0000313" key="7">
    <source>
        <dbReference type="EMBL" id="AKX59897.1"/>
    </source>
</evidence>
<dbReference type="AlphaFoldDB" id="A0A0K1XFD9"/>
<dbReference type="Pfam" id="PF00271">
    <property type="entry name" value="Helicase_C"/>
    <property type="match status" value="1"/>
</dbReference>
<dbReference type="PANTHER" id="PTHR43519:SF1">
    <property type="entry name" value="ATP-DEPENDENT RNA HELICASE HRPB"/>
    <property type="match status" value="1"/>
</dbReference>
<feature type="domain" description="Helicase C-terminal" evidence="6">
    <location>
        <begin position="204"/>
        <end position="373"/>
    </location>
</feature>
<evidence type="ECO:0000256" key="4">
    <source>
        <dbReference type="ARBA" id="ARBA00022840"/>
    </source>
</evidence>
<dbReference type="Pfam" id="PF04408">
    <property type="entry name" value="WHD_HA2"/>
    <property type="match status" value="1"/>
</dbReference>
<dbReference type="Gene3D" id="1.20.120.1080">
    <property type="match status" value="1"/>
</dbReference>
<dbReference type="Pfam" id="PF08482">
    <property type="entry name" value="HrpB_C"/>
    <property type="match status" value="1"/>
</dbReference>
<dbReference type="Pfam" id="PF00270">
    <property type="entry name" value="DEAD"/>
    <property type="match status" value="1"/>
</dbReference>
<keyword evidence="3 7" id="KW-0347">Helicase</keyword>
<dbReference type="InterPro" id="IPR014001">
    <property type="entry name" value="Helicase_ATP-bd"/>
</dbReference>
<dbReference type="PANTHER" id="PTHR43519">
    <property type="entry name" value="ATP-DEPENDENT RNA HELICASE HRPB"/>
    <property type="match status" value="1"/>
</dbReference>
<dbReference type="GO" id="GO:0016787">
    <property type="term" value="F:hydrolase activity"/>
    <property type="evidence" value="ECO:0007669"/>
    <property type="project" value="UniProtKB-KW"/>
</dbReference>
<dbReference type="SUPFAM" id="SSF52540">
    <property type="entry name" value="P-loop containing nucleoside triphosphate hydrolases"/>
    <property type="match status" value="1"/>
</dbReference>
<dbReference type="CDD" id="cd17990">
    <property type="entry name" value="DEXHc_HrpB"/>
    <property type="match status" value="1"/>
</dbReference>
<dbReference type="Gene3D" id="3.40.50.300">
    <property type="entry name" value="P-loop containing nucleotide triphosphate hydrolases"/>
    <property type="match status" value="2"/>
</dbReference>
<dbReference type="NCBIfam" id="TIGR01970">
    <property type="entry name" value="DEAH_box_HrpB"/>
    <property type="match status" value="1"/>
</dbReference>
<dbReference type="GO" id="GO:0004386">
    <property type="term" value="F:helicase activity"/>
    <property type="evidence" value="ECO:0007669"/>
    <property type="project" value="UniProtKB-KW"/>
</dbReference>
<dbReference type="InterPro" id="IPR010225">
    <property type="entry name" value="HrpB"/>
</dbReference>
<dbReference type="PROSITE" id="PS51194">
    <property type="entry name" value="HELICASE_CTER"/>
    <property type="match status" value="1"/>
</dbReference>
<keyword evidence="8" id="KW-1185">Reference proteome</keyword>
<keyword evidence="4" id="KW-0067">ATP-binding</keyword>
<dbReference type="InterPro" id="IPR013689">
    <property type="entry name" value="RNA_helicase_ATP-dep_HrpB_C"/>
</dbReference>
<evidence type="ECO:0000256" key="2">
    <source>
        <dbReference type="ARBA" id="ARBA00022801"/>
    </source>
</evidence>
<organism evidence="7 8">
    <name type="scientific">Thiopseudomonas alkaliphila</name>
    <dbReference type="NCBI Taxonomy" id="1697053"/>
    <lineage>
        <taxon>Bacteria</taxon>
        <taxon>Pseudomonadati</taxon>
        <taxon>Pseudomonadota</taxon>
        <taxon>Gammaproteobacteria</taxon>
        <taxon>Pseudomonadales</taxon>
        <taxon>Pseudomonadaceae</taxon>
        <taxon>Thiopseudomonas</taxon>
    </lineage>
</organism>
<dbReference type="InterPro" id="IPR011545">
    <property type="entry name" value="DEAD/DEAH_box_helicase_dom"/>
</dbReference>
<evidence type="ECO:0000259" key="5">
    <source>
        <dbReference type="PROSITE" id="PS51192"/>
    </source>
</evidence>
<dbReference type="FunFam" id="3.40.50.300:FF:002125">
    <property type="entry name" value="ATP-dependent helicase HrpB"/>
    <property type="match status" value="1"/>
</dbReference>
<dbReference type="SMART" id="SM00490">
    <property type="entry name" value="HELICc"/>
    <property type="match status" value="1"/>
</dbReference>
<evidence type="ECO:0000256" key="3">
    <source>
        <dbReference type="ARBA" id="ARBA00022806"/>
    </source>
</evidence>
<dbReference type="STRING" id="1697053.AKN87_10490"/>
<dbReference type="PROSITE" id="PS51192">
    <property type="entry name" value="HELICASE_ATP_BIND_1"/>
    <property type="match status" value="1"/>
</dbReference>
<reference evidence="7 8" key="1">
    <citation type="journal article" date="2015" name="Genome Announc.">
        <title>Genome Sequences of Oblitimonas alkaliphila gen. nov. sp. nov. (Proposed), a Novel Bacterium of the Pseudomonadaceae Family.</title>
        <authorList>
            <person name="Lauer A.C."/>
            <person name="Nicholson A.C."/>
            <person name="Humrighouse B.W."/>
            <person name="Emery B."/>
            <person name="Drobish A."/>
            <person name="Juieng P."/>
            <person name="Loparev V."/>
            <person name="McQuiston J.R."/>
        </authorList>
    </citation>
    <scope>NUCLEOTIDE SEQUENCE [LARGE SCALE GENOMIC DNA]</scope>
    <source>
        <strain evidence="7 8">E5571</strain>
    </source>
</reference>
<sequence>MFATDLPIYAVYQPLLQALREHTEVILQAAPGAGKTTQVPLYLLDQPWLAGQKIILLEPRRLAVRNAAERLAAQLGQTVGQRVGYRMRMATKVSAASQIEVVTEGVFLRMLQQDPSLEGVGLVIFDEFHERSLDSDLALALMLNGRELLRDTPLRLLIMSATLPSQRLRQQFPQAPFIESQGRQFPVTIHWGEPRKLNEPLLPSLLQTTLHCWRKSSGNLLVFLPGQQAIQQLLQVLNQAQLADTLITPLYGELSLEQQQRAIQPPPAGLRKIVLATNIAESSITIEGITEVIDSGLERVPLFDLTTQTQRLTTQRISQASAAQRAGRAGRIEPGRCYRLWSEQQHQQLPAFSTPAISQADLSSLALQLVQWGAEPDELFWLDPPKPSAYQQALIGLQQLGAIDQQRRLTAQGQAMLQLPVEPRIACLLLYGQAFNATETACLLAALLGERDILPEQGADLSLRIEALQGDYQIERSQQGRAQRIKQQAKRYQQLLPKQPLRVGEMPSPDLALAAALALAFPERIAQRTNQQSYKLANGRAAQFYQPDSLQQSEWLVIAELGSVQGRSHDIIQRALPLSAALFAGCLASLVDTVSECAWQADAGGFIAQQRVKVGALTLSTQAHAAIDQSLIAQTLISYIRQQQLSCLPWTPEHQQWLARVQLLHDLQQQGQLTSEEKWPDVSQAALINSLEHWLLPFVQGVQRQAQLAKIELGHALHSLLSWEQQQQLNQLCPSHIQVPSGSNKRIDYLEHPPVLAVRLQELFGLAQTPKLAKGLQPLKLHLLSPAQRPVQVTMDLASFWQNTYHEVKKDLKGRYPKHYWPDNPLLAEPTARAKPRN</sequence>
<dbReference type="InterPro" id="IPR001650">
    <property type="entry name" value="Helicase_C-like"/>
</dbReference>
<proteinExistence type="predicted"/>
<dbReference type="SMART" id="SM00847">
    <property type="entry name" value="HA2"/>
    <property type="match status" value="1"/>
</dbReference>
<dbReference type="GO" id="GO:0003676">
    <property type="term" value="F:nucleic acid binding"/>
    <property type="evidence" value="ECO:0007669"/>
    <property type="project" value="InterPro"/>
</dbReference>
<dbReference type="EMBL" id="CP012365">
    <property type="protein sequence ID" value="AKX59897.1"/>
    <property type="molecule type" value="Genomic_DNA"/>
</dbReference>
<accession>A0A0K1XFD9</accession>
<evidence type="ECO:0000259" key="6">
    <source>
        <dbReference type="PROSITE" id="PS51194"/>
    </source>
</evidence>
<protein>
    <submittedName>
        <fullName evidence="7">ATP-dependent helicase</fullName>
    </submittedName>
</protein>
<evidence type="ECO:0000256" key="1">
    <source>
        <dbReference type="ARBA" id="ARBA00022741"/>
    </source>
</evidence>
<feature type="domain" description="Helicase ATP-binding" evidence="5">
    <location>
        <begin position="16"/>
        <end position="181"/>
    </location>
</feature>
<dbReference type="InterPro" id="IPR049614">
    <property type="entry name" value="HrpB_DEXH"/>
</dbReference>